<dbReference type="AlphaFoldDB" id="A0A927G6M3"/>
<dbReference type="EMBL" id="JACYHB010000001">
    <property type="protein sequence ID" value="MBD8077690.1"/>
    <property type="molecule type" value="Genomic_DNA"/>
</dbReference>
<dbReference type="InterPro" id="IPR006944">
    <property type="entry name" value="Phage/GTA_portal"/>
</dbReference>
<sequence>MAWNPFKRVSSLLEYGGANGRPQSTPEAIASPWSTGSLQSIVWSDVFGGSYSRVTRAEAMRVPAIAKGRGLICGTLSRQPLVAYKNAERLSAQPAWLYRTNTAESPYVRMLWTLDDLLFGGTSLWTVERGAQGQITDALRVPPEWWEIDPDGRILVYGKPVNRDEVLYFEGPQDGLLDIASEDIRAARDTTKAWSSRVKAPVPMVELHINDANKQLSQEESDNLLASWNDARENGGGTAITPAEIDVRTHGEVATDLYIQGRNASRLDFANYMSVPASLLEGSTATASLTYSTQEGARNELLDYTLTYWASAIEARLSMDDAVPRGQRVAFDLSYFTRTPQPSGPTPTED</sequence>
<evidence type="ECO:0000313" key="1">
    <source>
        <dbReference type="EMBL" id="MBD8077690.1"/>
    </source>
</evidence>
<protein>
    <submittedName>
        <fullName evidence="1">Phage portal protein</fullName>
    </submittedName>
</protein>
<proteinExistence type="predicted"/>
<dbReference type="Proteomes" id="UP000610846">
    <property type="component" value="Unassembled WGS sequence"/>
</dbReference>
<dbReference type="Gene3D" id="3.40.140.120">
    <property type="match status" value="1"/>
</dbReference>
<dbReference type="RefSeq" id="WP_191827256.1">
    <property type="nucleotide sequence ID" value="NZ_JACYHB010000001.1"/>
</dbReference>
<comment type="caution">
    <text evidence="1">The sequence shown here is derived from an EMBL/GenBank/DDBJ whole genome shotgun (WGS) entry which is preliminary data.</text>
</comment>
<reference evidence="1" key="1">
    <citation type="journal article" date="2018" name="Curr. Microbiol.">
        <title>Cellulosimicrobium arenosum sp. nov., Isolated from Marine Sediment Sand.</title>
        <authorList>
            <person name="Oh M."/>
            <person name="Kim J.H."/>
            <person name="Yoon J.H."/>
            <person name="Schumann P."/>
            <person name="Kim W."/>
        </authorList>
    </citation>
    <scope>NUCLEOTIDE SEQUENCE</scope>
    <source>
        <strain evidence="1">KCTC 49039</strain>
    </source>
</reference>
<dbReference type="Pfam" id="PF04860">
    <property type="entry name" value="Phage_portal"/>
    <property type="match status" value="1"/>
</dbReference>
<dbReference type="Gene3D" id="3.30.1120.70">
    <property type="match status" value="1"/>
</dbReference>
<evidence type="ECO:0000313" key="2">
    <source>
        <dbReference type="Proteomes" id="UP000610846"/>
    </source>
</evidence>
<gene>
    <name evidence="1" type="ORF">IF651_01265</name>
</gene>
<keyword evidence="2" id="KW-1185">Reference proteome</keyword>
<reference evidence="1" key="2">
    <citation type="submission" date="2020-09" db="EMBL/GenBank/DDBJ databases">
        <authorList>
            <person name="Yu Y."/>
        </authorList>
    </citation>
    <scope>NUCLEOTIDE SEQUENCE</scope>
    <source>
        <strain evidence="1">KCTC 49039</strain>
    </source>
</reference>
<dbReference type="Gene3D" id="1.20.1270.210">
    <property type="match status" value="1"/>
</dbReference>
<name>A0A927G6M3_9MICO</name>
<accession>A0A927G6M3</accession>
<organism evidence="1 2">
    <name type="scientific">Cellulosimicrobium arenosum</name>
    <dbReference type="NCBI Taxonomy" id="2708133"/>
    <lineage>
        <taxon>Bacteria</taxon>
        <taxon>Bacillati</taxon>
        <taxon>Actinomycetota</taxon>
        <taxon>Actinomycetes</taxon>
        <taxon>Micrococcales</taxon>
        <taxon>Promicromonosporaceae</taxon>
        <taxon>Cellulosimicrobium</taxon>
    </lineage>
</organism>